<sequence length="94" mass="11010">MEGAPQSGRPMVLTEHKLTDISAAMIRSPRAGCPDRVVCRTVQHVPQRQKLQMFPYKLRVVQELVAGDFLKRVTYCWWFMEHMTPDGEELDDWY</sequence>
<gene>
    <name evidence="1" type="ORF">PR048_031969</name>
</gene>
<reference evidence="1 2" key="1">
    <citation type="submission" date="2023-02" db="EMBL/GenBank/DDBJ databases">
        <title>LHISI_Scaffold_Assembly.</title>
        <authorList>
            <person name="Stuart O.P."/>
            <person name="Cleave R."/>
            <person name="Magrath M.J.L."/>
            <person name="Mikheyev A.S."/>
        </authorList>
    </citation>
    <scope>NUCLEOTIDE SEQUENCE [LARGE SCALE GENOMIC DNA]</scope>
    <source>
        <strain evidence="1">Daus_M_001</strain>
        <tissue evidence="1">Leg muscle</tissue>
    </source>
</reference>
<dbReference type="EMBL" id="JARBHB010000015">
    <property type="protein sequence ID" value="KAJ8868160.1"/>
    <property type="molecule type" value="Genomic_DNA"/>
</dbReference>
<dbReference type="Proteomes" id="UP001159363">
    <property type="component" value="Chromosome 14"/>
</dbReference>
<evidence type="ECO:0000313" key="2">
    <source>
        <dbReference type="Proteomes" id="UP001159363"/>
    </source>
</evidence>
<proteinExistence type="predicted"/>
<accession>A0ABQ9G6S9</accession>
<comment type="caution">
    <text evidence="1">The sequence shown here is derived from an EMBL/GenBank/DDBJ whole genome shotgun (WGS) entry which is preliminary data.</text>
</comment>
<keyword evidence="2" id="KW-1185">Reference proteome</keyword>
<protein>
    <submittedName>
        <fullName evidence="1">Uncharacterized protein</fullName>
    </submittedName>
</protein>
<organism evidence="1 2">
    <name type="scientific">Dryococelus australis</name>
    <dbReference type="NCBI Taxonomy" id="614101"/>
    <lineage>
        <taxon>Eukaryota</taxon>
        <taxon>Metazoa</taxon>
        <taxon>Ecdysozoa</taxon>
        <taxon>Arthropoda</taxon>
        <taxon>Hexapoda</taxon>
        <taxon>Insecta</taxon>
        <taxon>Pterygota</taxon>
        <taxon>Neoptera</taxon>
        <taxon>Polyneoptera</taxon>
        <taxon>Phasmatodea</taxon>
        <taxon>Verophasmatodea</taxon>
        <taxon>Anareolatae</taxon>
        <taxon>Phasmatidae</taxon>
        <taxon>Eurycanthinae</taxon>
        <taxon>Dryococelus</taxon>
    </lineage>
</organism>
<evidence type="ECO:0000313" key="1">
    <source>
        <dbReference type="EMBL" id="KAJ8868160.1"/>
    </source>
</evidence>
<name>A0ABQ9G6S9_9NEOP</name>